<dbReference type="AlphaFoldDB" id="D4ZBS6"/>
<protein>
    <submittedName>
        <fullName evidence="2">Uncharacterized protein</fullName>
    </submittedName>
</protein>
<keyword evidence="1" id="KW-0472">Membrane</keyword>
<dbReference type="STRING" id="637905.SVI_3500"/>
<keyword evidence="1" id="KW-1133">Transmembrane helix</keyword>
<reference evidence="3" key="1">
    <citation type="journal article" date="2010" name="Mol. Biosyst.">
        <title>Complete genome sequence and comparative analysis of Shewanella violacea, a psychrophilic and piezophilic bacterium from deep sea floor sediments.</title>
        <authorList>
            <person name="Aono E."/>
            <person name="Baba T."/>
            <person name="Ara T."/>
            <person name="Nishi T."/>
            <person name="Nakamichi T."/>
            <person name="Inamoto E."/>
            <person name="Toyonaga H."/>
            <person name="Hasegawa M."/>
            <person name="Takai Y."/>
            <person name="Okumura Y."/>
            <person name="Baba M."/>
            <person name="Tomita M."/>
            <person name="Kato C."/>
            <person name="Oshima T."/>
            <person name="Nakasone K."/>
            <person name="Mori H."/>
        </authorList>
    </citation>
    <scope>NUCLEOTIDE SEQUENCE [LARGE SCALE GENOMIC DNA]</scope>
    <source>
        <strain evidence="3">JCM 10179 / CIP 106290 / LMG 19151 / DSS12</strain>
    </source>
</reference>
<feature type="transmembrane region" description="Helical" evidence="1">
    <location>
        <begin position="6"/>
        <end position="31"/>
    </location>
</feature>
<name>D4ZBS6_SHEVD</name>
<proteinExistence type="predicted"/>
<evidence type="ECO:0000256" key="1">
    <source>
        <dbReference type="SAM" id="Phobius"/>
    </source>
</evidence>
<organism evidence="2 3">
    <name type="scientific">Shewanella violacea (strain JCM 10179 / CIP 106290 / LMG 19151 / DSS12)</name>
    <dbReference type="NCBI Taxonomy" id="637905"/>
    <lineage>
        <taxon>Bacteria</taxon>
        <taxon>Pseudomonadati</taxon>
        <taxon>Pseudomonadota</taxon>
        <taxon>Gammaproteobacteria</taxon>
        <taxon>Alteromonadales</taxon>
        <taxon>Shewanellaceae</taxon>
        <taxon>Shewanella</taxon>
    </lineage>
</organism>
<keyword evidence="3" id="KW-1185">Reference proteome</keyword>
<evidence type="ECO:0000313" key="3">
    <source>
        <dbReference type="Proteomes" id="UP000002350"/>
    </source>
</evidence>
<evidence type="ECO:0000313" key="2">
    <source>
        <dbReference type="EMBL" id="BAJ03471.1"/>
    </source>
</evidence>
<sequence>MLAKPVSSGFLSLAIHFNSPFFIQLFVQLFVQFC</sequence>
<dbReference type="EMBL" id="AP011177">
    <property type="protein sequence ID" value="BAJ03471.1"/>
    <property type="molecule type" value="Genomic_DNA"/>
</dbReference>
<accession>D4ZBS6</accession>
<gene>
    <name evidence="2" type="ordered locus">SVI_3500</name>
</gene>
<dbReference type="HOGENOM" id="CLU_3376004_0_0_6"/>
<dbReference type="Proteomes" id="UP000002350">
    <property type="component" value="Chromosome"/>
</dbReference>
<dbReference type="KEGG" id="svo:SVI_3500"/>
<keyword evidence="1" id="KW-0812">Transmembrane</keyword>